<name>A0A1Y2CMX5_9FUNG</name>
<evidence type="ECO:0000256" key="1">
    <source>
        <dbReference type="SAM" id="Phobius"/>
    </source>
</evidence>
<proteinExistence type="predicted"/>
<protein>
    <submittedName>
        <fullName evidence="2">Uncharacterized protein</fullName>
    </submittedName>
</protein>
<accession>A0A1Y2CMX5</accession>
<organism evidence="2 3">
    <name type="scientific">Neocallimastix californiae</name>
    <dbReference type="NCBI Taxonomy" id="1754190"/>
    <lineage>
        <taxon>Eukaryota</taxon>
        <taxon>Fungi</taxon>
        <taxon>Fungi incertae sedis</taxon>
        <taxon>Chytridiomycota</taxon>
        <taxon>Chytridiomycota incertae sedis</taxon>
        <taxon>Neocallimastigomycetes</taxon>
        <taxon>Neocallimastigales</taxon>
        <taxon>Neocallimastigaceae</taxon>
        <taxon>Neocallimastix</taxon>
    </lineage>
</organism>
<feature type="transmembrane region" description="Helical" evidence="1">
    <location>
        <begin position="88"/>
        <end position="107"/>
    </location>
</feature>
<feature type="transmembrane region" description="Helical" evidence="1">
    <location>
        <begin position="9"/>
        <end position="28"/>
    </location>
</feature>
<feature type="transmembrane region" description="Helical" evidence="1">
    <location>
        <begin position="61"/>
        <end position="81"/>
    </location>
</feature>
<reference evidence="2 3" key="1">
    <citation type="submission" date="2016-08" db="EMBL/GenBank/DDBJ databases">
        <title>A Parts List for Fungal Cellulosomes Revealed by Comparative Genomics.</title>
        <authorList>
            <consortium name="DOE Joint Genome Institute"/>
            <person name="Haitjema C.H."/>
            <person name="Gilmore S.P."/>
            <person name="Henske J.K."/>
            <person name="Solomon K.V."/>
            <person name="De Groot R."/>
            <person name="Kuo A."/>
            <person name="Mondo S.J."/>
            <person name="Salamov A.A."/>
            <person name="Labutti K."/>
            <person name="Zhao Z."/>
            <person name="Chiniquy J."/>
            <person name="Barry K."/>
            <person name="Brewer H.M."/>
            <person name="Purvine S.O."/>
            <person name="Wright A.T."/>
            <person name="Boxma B."/>
            <person name="Van Alen T."/>
            <person name="Hackstein J.H."/>
            <person name="Baker S.E."/>
            <person name="Grigoriev I.V."/>
            <person name="O'Malley M.A."/>
        </authorList>
    </citation>
    <scope>NUCLEOTIDE SEQUENCE [LARGE SCALE GENOMIC DNA]</scope>
    <source>
        <strain evidence="2 3">G1</strain>
    </source>
</reference>
<dbReference type="AlphaFoldDB" id="A0A1Y2CMX5"/>
<feature type="transmembrane region" description="Helical" evidence="1">
    <location>
        <begin position="146"/>
        <end position="172"/>
    </location>
</feature>
<dbReference type="Proteomes" id="UP000193920">
    <property type="component" value="Unassembled WGS sequence"/>
</dbReference>
<sequence length="174" mass="20624">MENTLYKRACIDAAIWSALWMLYIYGLLKWFPWTMLHEMTEDIQKKAKLKKPTSKQRRNTFIYQVLSIIVIFGSLGYFGIAPFTESKVSFLTIFIYSFIICMAWNVIDLVIMDWFIVCYLTPSWVVIQGTQDCEGYKDYIHHFKDFLVGCVYMTLIAIVYSIVDYGILYYIIWK</sequence>
<keyword evidence="3" id="KW-1185">Reference proteome</keyword>
<dbReference type="OrthoDB" id="2136637at2759"/>
<evidence type="ECO:0000313" key="3">
    <source>
        <dbReference type="Proteomes" id="UP000193920"/>
    </source>
</evidence>
<keyword evidence="1" id="KW-1133">Transmembrane helix</keyword>
<comment type="caution">
    <text evidence="2">The sequence shown here is derived from an EMBL/GenBank/DDBJ whole genome shotgun (WGS) entry which is preliminary data.</text>
</comment>
<evidence type="ECO:0000313" key="2">
    <source>
        <dbReference type="EMBL" id="ORY48380.1"/>
    </source>
</evidence>
<keyword evidence="1" id="KW-0472">Membrane</keyword>
<dbReference type="EMBL" id="MCOG01000102">
    <property type="protein sequence ID" value="ORY48380.1"/>
    <property type="molecule type" value="Genomic_DNA"/>
</dbReference>
<gene>
    <name evidence="2" type="ORF">LY90DRAFT_508883</name>
</gene>
<keyword evidence="1" id="KW-0812">Transmembrane</keyword>